<dbReference type="Pfam" id="PF13417">
    <property type="entry name" value="GST_N_3"/>
    <property type="match status" value="1"/>
</dbReference>
<dbReference type="InterPro" id="IPR010987">
    <property type="entry name" value="Glutathione-S-Trfase_C-like"/>
</dbReference>
<dbReference type="Proteomes" id="UP000326287">
    <property type="component" value="Chromosome"/>
</dbReference>
<feature type="domain" description="GST C-terminal" evidence="2">
    <location>
        <begin position="173"/>
        <end position="295"/>
    </location>
</feature>
<dbReference type="Pfam" id="PF00043">
    <property type="entry name" value="GST_C"/>
    <property type="match status" value="1"/>
</dbReference>
<dbReference type="SUPFAM" id="SSF47616">
    <property type="entry name" value="GST C-terminal domain-like"/>
    <property type="match status" value="1"/>
</dbReference>
<accession>A0A5P9NF72</accession>
<dbReference type="InterPro" id="IPR036249">
    <property type="entry name" value="Thioredoxin-like_sf"/>
</dbReference>
<organism evidence="3 4">
    <name type="scientific">Halioglobus maricola</name>
    <dbReference type="NCBI Taxonomy" id="2601894"/>
    <lineage>
        <taxon>Bacteria</taxon>
        <taxon>Pseudomonadati</taxon>
        <taxon>Pseudomonadota</taxon>
        <taxon>Gammaproteobacteria</taxon>
        <taxon>Cellvibrionales</taxon>
        <taxon>Halieaceae</taxon>
        <taxon>Halioglobus</taxon>
    </lineage>
</organism>
<reference evidence="3 4" key="1">
    <citation type="submission" date="2019-02" db="EMBL/GenBank/DDBJ databases">
        <authorList>
            <person name="Li S.-H."/>
        </authorList>
    </citation>
    <scope>NUCLEOTIDE SEQUENCE [LARGE SCALE GENOMIC DNA]</scope>
    <source>
        <strain evidence="3 4">IMCC14385</strain>
    </source>
</reference>
<protein>
    <submittedName>
        <fullName evidence="3">Glutathione S-transferase family protein</fullName>
    </submittedName>
</protein>
<dbReference type="PROSITE" id="PS50404">
    <property type="entry name" value="GST_NTER"/>
    <property type="match status" value="1"/>
</dbReference>
<dbReference type="PANTHER" id="PTHR43968">
    <property type="match status" value="1"/>
</dbReference>
<name>A0A5P9NF72_9GAMM</name>
<evidence type="ECO:0000259" key="2">
    <source>
        <dbReference type="PROSITE" id="PS50405"/>
    </source>
</evidence>
<keyword evidence="3" id="KW-0808">Transferase</keyword>
<dbReference type="InterPro" id="IPR004045">
    <property type="entry name" value="Glutathione_S-Trfase_N"/>
</dbReference>
<dbReference type="SUPFAM" id="SSF52833">
    <property type="entry name" value="Thioredoxin-like"/>
    <property type="match status" value="1"/>
</dbReference>
<dbReference type="AlphaFoldDB" id="A0A5P9NF72"/>
<feature type="domain" description="GST N-terminal" evidence="1">
    <location>
        <begin position="28"/>
        <end position="130"/>
    </location>
</feature>
<dbReference type="PANTHER" id="PTHR43968:SF14">
    <property type="entry name" value="GLUTATHIONE S-TRANSFERASE"/>
    <property type="match status" value="1"/>
</dbReference>
<dbReference type="InterPro" id="IPR036282">
    <property type="entry name" value="Glutathione-S-Trfase_C_sf"/>
</dbReference>
<gene>
    <name evidence="3" type="ORF">EY643_01450</name>
</gene>
<keyword evidence="4" id="KW-1185">Reference proteome</keyword>
<dbReference type="Gene3D" id="1.20.1050.10">
    <property type="match status" value="1"/>
</dbReference>
<dbReference type="KEGG" id="halc:EY643_01450"/>
<dbReference type="InterPro" id="IPR004046">
    <property type="entry name" value="GST_C"/>
</dbReference>
<dbReference type="EMBL" id="CP036422">
    <property type="protein sequence ID" value="QFU74423.1"/>
    <property type="molecule type" value="Genomic_DNA"/>
</dbReference>
<evidence type="ECO:0000259" key="1">
    <source>
        <dbReference type="PROSITE" id="PS50404"/>
    </source>
</evidence>
<sequence>MRNNTLLIQERIMALIEHPRSPIAGKLEGVHLFHYDGAPCAQRVRFALHEKGLSRGREVKFDAGDPVSCAGQQGAWVSRQVSLVKKDHLTEAYALIQPNLVVPALVHDGRLHIESMDIVEYLDEAFGGAPLVPKNDTAVMEDATGLTRLGKELHRSIRFVTFRWGLRGLARLSKEDEEQLRDLLKNGNDTEQLVNFYEGYDRQSIPETIYEEHLEKLNAAFRDHEHRLSDGRDFLTGSDLTMADVIWAMKTLRLIECGYPFEQCFPLYFAWFQRISQRPSFREGVMGKHRLMSSAFKFKARLENLLGIGLKREVLMRVT</sequence>
<proteinExistence type="predicted"/>
<dbReference type="InterPro" id="IPR050983">
    <property type="entry name" value="GST_Omega/HSP26"/>
</dbReference>
<dbReference type="Gene3D" id="3.40.30.10">
    <property type="entry name" value="Glutaredoxin"/>
    <property type="match status" value="1"/>
</dbReference>
<evidence type="ECO:0000313" key="3">
    <source>
        <dbReference type="EMBL" id="QFU74423.1"/>
    </source>
</evidence>
<evidence type="ECO:0000313" key="4">
    <source>
        <dbReference type="Proteomes" id="UP000326287"/>
    </source>
</evidence>
<dbReference type="GO" id="GO:0005737">
    <property type="term" value="C:cytoplasm"/>
    <property type="evidence" value="ECO:0007669"/>
    <property type="project" value="TreeGrafter"/>
</dbReference>
<dbReference type="OrthoDB" id="9810080at2"/>
<dbReference type="PROSITE" id="PS50405">
    <property type="entry name" value="GST_CTER"/>
    <property type="match status" value="1"/>
</dbReference>
<dbReference type="GO" id="GO:0016740">
    <property type="term" value="F:transferase activity"/>
    <property type="evidence" value="ECO:0007669"/>
    <property type="project" value="UniProtKB-KW"/>
</dbReference>